<organism evidence="2 3">
    <name type="scientific">Desulfosporosinus nitroreducens</name>
    <dbReference type="NCBI Taxonomy" id="2018668"/>
    <lineage>
        <taxon>Bacteria</taxon>
        <taxon>Bacillati</taxon>
        <taxon>Bacillota</taxon>
        <taxon>Clostridia</taxon>
        <taxon>Eubacteriales</taxon>
        <taxon>Desulfitobacteriaceae</taxon>
        <taxon>Desulfosporosinus</taxon>
    </lineage>
</organism>
<comment type="caution">
    <text evidence="2">The sequence shown here is derived from an EMBL/GenBank/DDBJ whole genome shotgun (WGS) entry which is preliminary data.</text>
</comment>
<reference evidence="2" key="1">
    <citation type="submission" date="2022-05" db="EMBL/GenBank/DDBJ databases">
        <title>Expanded diversity of anoxic marine methylotrophy in a Black Sea sulfate reducing microorganism.</title>
        <authorList>
            <person name="Fischer P.Q."/>
            <person name="Stams A.J.M."/>
            <person name="Villanueva L."/>
            <person name="Sousa D.Z."/>
        </authorList>
    </citation>
    <scope>NUCLEOTIDE SEQUENCE</scope>
    <source>
        <strain evidence="2">P130</strain>
    </source>
</reference>
<protein>
    <recommendedName>
        <fullName evidence="4">Peptidase M56 domain-containing protein</fullName>
    </recommendedName>
</protein>
<keyword evidence="3" id="KW-1185">Reference proteome</keyword>
<gene>
    <name evidence="2" type="ORF">M8H41_13520</name>
</gene>
<evidence type="ECO:0000256" key="1">
    <source>
        <dbReference type="SAM" id="Phobius"/>
    </source>
</evidence>
<keyword evidence="1" id="KW-0472">Membrane</keyword>
<keyword evidence="1" id="KW-0812">Transmembrane</keyword>
<feature type="transmembrane region" description="Helical" evidence="1">
    <location>
        <begin position="26"/>
        <end position="46"/>
    </location>
</feature>
<sequence>MPVHIGEADLSYILEHERTHIRRRDYLIKALAFLALSLALIIFMIAPNSSDEITFLWRDSSLDPRKHLEVMTQAYL</sequence>
<evidence type="ECO:0000313" key="3">
    <source>
        <dbReference type="Proteomes" id="UP001176021"/>
    </source>
</evidence>
<dbReference type="Proteomes" id="UP001176021">
    <property type="component" value="Unassembled WGS sequence"/>
</dbReference>
<name>A0ABT8QRD2_9FIRM</name>
<dbReference type="EMBL" id="JAMJEV010000010">
    <property type="protein sequence ID" value="MDO0823865.1"/>
    <property type="molecule type" value="Genomic_DNA"/>
</dbReference>
<evidence type="ECO:0000313" key="2">
    <source>
        <dbReference type="EMBL" id="MDO0823865.1"/>
    </source>
</evidence>
<keyword evidence="1" id="KW-1133">Transmembrane helix</keyword>
<evidence type="ECO:0008006" key="4">
    <source>
        <dbReference type="Google" id="ProtNLM"/>
    </source>
</evidence>
<accession>A0ABT8QRD2</accession>
<proteinExistence type="predicted"/>